<keyword evidence="6 14" id="KW-1133">Transmembrane helix</keyword>
<evidence type="ECO:0000256" key="4">
    <source>
        <dbReference type="ARBA" id="ARBA00022692"/>
    </source>
</evidence>
<protein>
    <recommendedName>
        <fullName evidence="16">G-protein coupled receptors family 3 profile domain-containing protein</fullName>
    </recommendedName>
</protein>
<evidence type="ECO:0000256" key="6">
    <source>
        <dbReference type="ARBA" id="ARBA00022989"/>
    </source>
</evidence>
<keyword evidence="5 15" id="KW-0732">Signal</keyword>
<dbReference type="PROSITE" id="PS50259">
    <property type="entry name" value="G_PROTEIN_RECEP_F3_4"/>
    <property type="match status" value="1"/>
</dbReference>
<sequence length="908" mass="101370">MSQFPTSLSHHWHGTIRAFGRSGSCHSSPWPRLLWIMWAWLSPGASWAHPGTQPHSIKIEGDITLGGLFPVHSRGPPGIPCGELKREKGIHRMEAMLYALDQINSDPDLLPNITLGARILDTCSRDTYALEQSLSFVQALIQKDTSDIRCSNGEPPIIRKPDRVVGVIGASASSVSIMVANVLRLFEIPQISYASTAPELSDNNRYDFFSRVVPPDSYQAQAMVDIVKAMGWNYVSTLASEGNYGESGVDAFIQISREAGGLCIAQSLKIPREPKPGEFDKIIKRLMETSNARGVIIFANEDDIIRVLAAAKRCNLTGHFQFVGSDSWGAKSSPIMDQEDVAEGAVTILPKRASIEGFDQYFTSRSLENNRRNIWFAEFWEDDFRCKLTRPGIKIDSEKKKCTGEERISRHSQYEQEGKVQFVIDAVYAMAHALHSMHLDLCAGAMGVCDKMDPVEGRQLLNYIRSVSFNGSAGTGVLFNENGDAPGRYDIFQYQMSNTSSPGYKVIGQWTNNLRLNMEEMQWSGGERQVPDSVCSLPCNPGERKKMVKGVPCCWHCELCDGYQFQADEFTCEMCPFDMRPTENRTACRATPIIKLEWHSPWAIIPVFLAILGILATSSVVITFIRFNDTPMVRASGRELSYVLLTGIFLIYLITFLMIAEPGPVVCAFRRLLLGLGMCISYSAMLTKTNRIYRIFEQGKKSVSPPKFISPTSQLVITFILISVQVIGVFVWFGVVPPHTIIDYEELRPPNPDLARGILKCDMSDLSLICCLSYSIVLMVTCTVYAVKSRGVPETFNEAKPIGFTMYTTCIIWLAFVPIFFGTAQSTEKMYIQTTTLTVSMSLSASVSLGMLYIPKVYVIIFHPEQNVQKRKRSFKAVVQAATMSTRLSQKSNDKQNGETKIEPDRTQ</sequence>
<evidence type="ECO:0000256" key="8">
    <source>
        <dbReference type="ARBA" id="ARBA00023136"/>
    </source>
</evidence>
<feature type="region of interest" description="Disordered" evidence="13">
    <location>
        <begin position="886"/>
        <end position="908"/>
    </location>
</feature>
<keyword evidence="11" id="KW-0325">Glycoprotein</keyword>
<keyword evidence="8 14" id="KW-0472">Membrane</keyword>
<dbReference type="PRINTS" id="PR00248">
    <property type="entry name" value="GPCRMGR"/>
</dbReference>
<keyword evidence="7" id="KW-0297">G-protein coupled receptor</keyword>
<dbReference type="PROSITE" id="PS00981">
    <property type="entry name" value="G_PROTEIN_RECEP_F3_3"/>
    <property type="match status" value="1"/>
</dbReference>
<evidence type="ECO:0000256" key="14">
    <source>
        <dbReference type="SAM" id="Phobius"/>
    </source>
</evidence>
<dbReference type="FunFam" id="3.40.50.2300:FF:000196">
    <property type="entry name" value="Glutamate metabotropic receptor 7"/>
    <property type="match status" value="1"/>
</dbReference>
<dbReference type="Gene3D" id="2.10.50.30">
    <property type="entry name" value="GPCR, family 3, nine cysteines domain"/>
    <property type="match status" value="1"/>
</dbReference>
<feature type="transmembrane region" description="Helical" evidence="14">
    <location>
        <begin position="714"/>
        <end position="735"/>
    </location>
</feature>
<feature type="signal peptide" evidence="15">
    <location>
        <begin position="1"/>
        <end position="48"/>
    </location>
</feature>
<evidence type="ECO:0000256" key="1">
    <source>
        <dbReference type="ARBA" id="ARBA00004651"/>
    </source>
</evidence>
<gene>
    <name evidence="17" type="ORF">SKAU_G00113430</name>
</gene>
<dbReference type="GO" id="GO:0005886">
    <property type="term" value="C:plasma membrane"/>
    <property type="evidence" value="ECO:0007669"/>
    <property type="project" value="UniProtKB-SubCell"/>
</dbReference>
<name>A0A9Q1G0U2_SYNKA</name>
<feature type="transmembrane region" description="Helical" evidence="14">
    <location>
        <begin position="799"/>
        <end position="821"/>
    </location>
</feature>
<keyword evidence="18" id="KW-1185">Reference proteome</keyword>
<evidence type="ECO:0000256" key="7">
    <source>
        <dbReference type="ARBA" id="ARBA00023040"/>
    </source>
</evidence>
<evidence type="ECO:0000256" key="3">
    <source>
        <dbReference type="ARBA" id="ARBA00022475"/>
    </source>
</evidence>
<dbReference type="Proteomes" id="UP001152622">
    <property type="component" value="Chromosome 3"/>
</dbReference>
<comment type="subcellular location">
    <subcellularLocation>
        <location evidence="1">Cell membrane</location>
        <topology evidence="1">Multi-pass membrane protein</topology>
    </subcellularLocation>
</comment>
<evidence type="ECO:0000256" key="10">
    <source>
        <dbReference type="ARBA" id="ARBA00023170"/>
    </source>
</evidence>
<dbReference type="PROSITE" id="PS00979">
    <property type="entry name" value="G_PROTEIN_RECEP_F3_1"/>
    <property type="match status" value="1"/>
</dbReference>
<evidence type="ECO:0000256" key="15">
    <source>
        <dbReference type="SAM" id="SignalP"/>
    </source>
</evidence>
<dbReference type="InterPro" id="IPR001828">
    <property type="entry name" value="ANF_lig-bd_rcpt"/>
</dbReference>
<evidence type="ECO:0000313" key="17">
    <source>
        <dbReference type="EMBL" id="KAJ8371315.1"/>
    </source>
</evidence>
<feature type="transmembrane region" description="Helical" evidence="14">
    <location>
        <begin position="766"/>
        <end position="787"/>
    </location>
</feature>
<dbReference type="CDD" id="cd06376">
    <property type="entry name" value="PBP1_mGluR_groupIII"/>
    <property type="match status" value="1"/>
</dbReference>
<keyword evidence="12" id="KW-0807">Transducer</keyword>
<proteinExistence type="inferred from homology"/>
<dbReference type="InterPro" id="IPR011500">
    <property type="entry name" value="GPCR_3_9-Cys_dom"/>
</dbReference>
<dbReference type="PRINTS" id="PR00593">
    <property type="entry name" value="MTABOTROPICR"/>
</dbReference>
<dbReference type="AlphaFoldDB" id="A0A9Q1G0U2"/>
<dbReference type="Pfam" id="PF07562">
    <property type="entry name" value="NCD3G"/>
    <property type="match status" value="1"/>
</dbReference>
<dbReference type="FunFam" id="3.40.50.2300:FF:000009">
    <property type="entry name" value="Glutamate receptor, metabotropic 4"/>
    <property type="match status" value="1"/>
</dbReference>
<keyword evidence="4 14" id="KW-0812">Transmembrane</keyword>
<comment type="similarity">
    <text evidence="2">Belongs to the G-protein coupled receptor 3 family.</text>
</comment>
<keyword evidence="10" id="KW-0675">Receptor</keyword>
<dbReference type="InterPro" id="IPR038550">
    <property type="entry name" value="GPCR_3_9-Cys_sf"/>
</dbReference>
<evidence type="ECO:0000256" key="12">
    <source>
        <dbReference type="ARBA" id="ARBA00023224"/>
    </source>
</evidence>
<feature type="chain" id="PRO_5040354329" description="G-protein coupled receptors family 3 profile domain-containing protein" evidence="15">
    <location>
        <begin position="49"/>
        <end position="908"/>
    </location>
</feature>
<dbReference type="InterPro" id="IPR017979">
    <property type="entry name" value="GPCR_3_CS"/>
</dbReference>
<dbReference type="Pfam" id="PF01094">
    <property type="entry name" value="ANF_receptor"/>
    <property type="match status" value="1"/>
</dbReference>
<dbReference type="PRINTS" id="PR01054">
    <property type="entry name" value="MTABOTROPC4R"/>
</dbReference>
<evidence type="ECO:0000256" key="5">
    <source>
        <dbReference type="ARBA" id="ARBA00022729"/>
    </source>
</evidence>
<dbReference type="PROSITE" id="PS00980">
    <property type="entry name" value="G_PROTEIN_RECEP_F3_2"/>
    <property type="match status" value="1"/>
</dbReference>
<dbReference type="InterPro" id="IPR017978">
    <property type="entry name" value="GPCR_3_C"/>
</dbReference>
<dbReference type="PANTHER" id="PTHR24060">
    <property type="entry name" value="METABOTROPIC GLUTAMATE RECEPTOR"/>
    <property type="match status" value="1"/>
</dbReference>
<evidence type="ECO:0000259" key="16">
    <source>
        <dbReference type="PROSITE" id="PS50259"/>
    </source>
</evidence>
<dbReference type="OrthoDB" id="425344at2759"/>
<dbReference type="CDD" id="cd15286">
    <property type="entry name" value="7tmC_mGluR_group3"/>
    <property type="match status" value="1"/>
</dbReference>
<evidence type="ECO:0000256" key="2">
    <source>
        <dbReference type="ARBA" id="ARBA00007242"/>
    </source>
</evidence>
<organism evidence="17 18">
    <name type="scientific">Synaphobranchus kaupii</name>
    <name type="common">Kaup's arrowtooth eel</name>
    <dbReference type="NCBI Taxonomy" id="118154"/>
    <lineage>
        <taxon>Eukaryota</taxon>
        <taxon>Metazoa</taxon>
        <taxon>Chordata</taxon>
        <taxon>Craniata</taxon>
        <taxon>Vertebrata</taxon>
        <taxon>Euteleostomi</taxon>
        <taxon>Actinopterygii</taxon>
        <taxon>Neopterygii</taxon>
        <taxon>Teleostei</taxon>
        <taxon>Anguilliformes</taxon>
        <taxon>Synaphobranchidae</taxon>
        <taxon>Synaphobranchus</taxon>
    </lineage>
</organism>
<dbReference type="FunFam" id="3.40.50.2300:FF:000176">
    <property type="entry name" value="metabotropic glutamate receptor 7"/>
    <property type="match status" value="1"/>
</dbReference>
<keyword evidence="3" id="KW-1003">Cell membrane</keyword>
<accession>A0A9Q1G0U2</accession>
<dbReference type="InterPro" id="IPR000162">
    <property type="entry name" value="GPCR_3_mtglu_rcpt"/>
</dbReference>
<dbReference type="EMBL" id="JAINUF010000003">
    <property type="protein sequence ID" value="KAJ8371315.1"/>
    <property type="molecule type" value="Genomic_DNA"/>
</dbReference>
<evidence type="ECO:0000256" key="11">
    <source>
        <dbReference type="ARBA" id="ARBA00023180"/>
    </source>
</evidence>
<feature type="transmembrane region" description="Helical" evidence="14">
    <location>
        <begin position="640"/>
        <end position="660"/>
    </location>
</feature>
<dbReference type="InterPro" id="IPR028082">
    <property type="entry name" value="Peripla_BP_I"/>
</dbReference>
<evidence type="ECO:0000313" key="18">
    <source>
        <dbReference type="Proteomes" id="UP001152622"/>
    </source>
</evidence>
<dbReference type="InterPro" id="IPR001786">
    <property type="entry name" value="GPCR_3_mGluR4"/>
</dbReference>
<dbReference type="InterPro" id="IPR050726">
    <property type="entry name" value="mGluR"/>
</dbReference>
<keyword evidence="9" id="KW-1015">Disulfide bond</keyword>
<dbReference type="Pfam" id="PF00003">
    <property type="entry name" value="7tm_3"/>
    <property type="match status" value="1"/>
</dbReference>
<dbReference type="Gene3D" id="3.40.50.2300">
    <property type="match status" value="2"/>
</dbReference>
<evidence type="ECO:0000256" key="13">
    <source>
        <dbReference type="SAM" id="MobiDB-lite"/>
    </source>
</evidence>
<dbReference type="GO" id="GO:0004930">
    <property type="term" value="F:G protein-coupled receptor activity"/>
    <property type="evidence" value="ECO:0007669"/>
    <property type="project" value="UniProtKB-KW"/>
</dbReference>
<evidence type="ECO:0000256" key="9">
    <source>
        <dbReference type="ARBA" id="ARBA00023157"/>
    </source>
</evidence>
<dbReference type="InterPro" id="IPR000337">
    <property type="entry name" value="GPCR_3"/>
</dbReference>
<dbReference type="FunFam" id="2.10.50.30:FF:000001">
    <property type="entry name" value="metabotropic glutamate receptor 1"/>
    <property type="match status" value="1"/>
</dbReference>
<reference evidence="17" key="1">
    <citation type="journal article" date="2023" name="Science">
        <title>Genome structures resolve the early diversification of teleost fishes.</title>
        <authorList>
            <person name="Parey E."/>
            <person name="Louis A."/>
            <person name="Montfort J."/>
            <person name="Bouchez O."/>
            <person name="Roques C."/>
            <person name="Iampietro C."/>
            <person name="Lluch J."/>
            <person name="Castinel A."/>
            <person name="Donnadieu C."/>
            <person name="Desvignes T."/>
            <person name="Floi Bucao C."/>
            <person name="Jouanno E."/>
            <person name="Wen M."/>
            <person name="Mejri S."/>
            <person name="Dirks R."/>
            <person name="Jansen H."/>
            <person name="Henkel C."/>
            <person name="Chen W.J."/>
            <person name="Zahm M."/>
            <person name="Cabau C."/>
            <person name="Klopp C."/>
            <person name="Thompson A.W."/>
            <person name="Robinson-Rechavi M."/>
            <person name="Braasch I."/>
            <person name="Lecointre G."/>
            <person name="Bobe J."/>
            <person name="Postlethwait J.H."/>
            <person name="Berthelot C."/>
            <person name="Roest Crollius H."/>
            <person name="Guiguen Y."/>
        </authorList>
    </citation>
    <scope>NUCLEOTIDE SEQUENCE</scope>
    <source>
        <strain evidence="17">WJC10195</strain>
    </source>
</reference>
<dbReference type="SUPFAM" id="SSF53822">
    <property type="entry name" value="Periplasmic binding protein-like I"/>
    <property type="match status" value="1"/>
</dbReference>
<feature type="transmembrane region" description="Helical" evidence="14">
    <location>
        <begin position="602"/>
        <end position="628"/>
    </location>
</feature>
<feature type="domain" description="G-protein coupled receptors family 3 profile" evidence="16">
    <location>
        <begin position="602"/>
        <end position="876"/>
    </location>
</feature>
<comment type="caution">
    <text evidence="17">The sequence shown here is derived from an EMBL/GenBank/DDBJ whole genome shotgun (WGS) entry which is preliminary data.</text>
</comment>
<feature type="compositionally biased region" description="Basic and acidic residues" evidence="13">
    <location>
        <begin position="892"/>
        <end position="908"/>
    </location>
</feature>